<reference evidence="1 2" key="1">
    <citation type="submission" date="2019-01" db="EMBL/GenBank/DDBJ databases">
        <title>Filimonas sp. strain TTM-71.</title>
        <authorList>
            <person name="Chen W.-M."/>
        </authorList>
    </citation>
    <scope>NUCLEOTIDE SEQUENCE [LARGE SCALE GENOMIC DNA]</scope>
    <source>
        <strain evidence="1 2">TTM-71</strain>
    </source>
</reference>
<dbReference type="AlphaFoldDB" id="A0A4Q1D3F0"/>
<protein>
    <submittedName>
        <fullName evidence="1">Uncharacterized protein</fullName>
    </submittedName>
</protein>
<dbReference type="OrthoDB" id="981660at2"/>
<gene>
    <name evidence="1" type="ORF">ESB13_12255</name>
</gene>
<name>A0A4Q1D3F0_9BACT</name>
<organism evidence="1 2">
    <name type="scientific">Filimonas effusa</name>
    <dbReference type="NCBI Taxonomy" id="2508721"/>
    <lineage>
        <taxon>Bacteria</taxon>
        <taxon>Pseudomonadati</taxon>
        <taxon>Bacteroidota</taxon>
        <taxon>Chitinophagia</taxon>
        <taxon>Chitinophagales</taxon>
        <taxon>Chitinophagaceae</taxon>
        <taxon>Filimonas</taxon>
    </lineage>
</organism>
<sequence length="143" mass="16505">MKENTTYEVMIGGQPSFNSFNGIRTNTLRCLRTKKDFYVYSFFDAEVQELQKVGQYVSIADIHISQIKAYDKVLSKDLLKEFIRAIGLAANGVGIGSYVYLRRIFESLLEDAHMFALLDAELIEIFNYYRDRQVQIILSLRGN</sequence>
<dbReference type="EMBL" id="SDHZ01000002">
    <property type="protein sequence ID" value="RXK82895.1"/>
    <property type="molecule type" value="Genomic_DNA"/>
</dbReference>
<proteinExistence type="predicted"/>
<evidence type="ECO:0000313" key="2">
    <source>
        <dbReference type="Proteomes" id="UP000290545"/>
    </source>
</evidence>
<dbReference type="RefSeq" id="WP_129003673.1">
    <property type="nucleotide sequence ID" value="NZ_SDHZ01000002.1"/>
</dbReference>
<evidence type="ECO:0000313" key="1">
    <source>
        <dbReference type="EMBL" id="RXK82895.1"/>
    </source>
</evidence>
<keyword evidence="2" id="KW-1185">Reference proteome</keyword>
<dbReference type="Proteomes" id="UP000290545">
    <property type="component" value="Unassembled WGS sequence"/>
</dbReference>
<accession>A0A4Q1D3F0</accession>
<comment type="caution">
    <text evidence="1">The sequence shown here is derived from an EMBL/GenBank/DDBJ whole genome shotgun (WGS) entry which is preliminary data.</text>
</comment>